<dbReference type="EMBL" id="BMNW01000018">
    <property type="protein sequence ID" value="GGM30484.1"/>
    <property type="molecule type" value="Genomic_DNA"/>
</dbReference>
<organism evidence="2 3">
    <name type="scientific">Pseudomonas asuensis</name>
    <dbReference type="NCBI Taxonomy" id="1825787"/>
    <lineage>
        <taxon>Bacteria</taxon>
        <taxon>Pseudomonadati</taxon>
        <taxon>Pseudomonadota</taxon>
        <taxon>Gammaproteobacteria</taxon>
        <taxon>Pseudomonadales</taxon>
        <taxon>Pseudomonadaceae</taxon>
        <taxon>Pseudomonas</taxon>
    </lineage>
</organism>
<dbReference type="Proteomes" id="UP000616499">
    <property type="component" value="Unassembled WGS sequence"/>
</dbReference>
<accession>A0ABQ2H319</accession>
<protein>
    <recommendedName>
        <fullName evidence="4">Replication protein RepA</fullName>
    </recommendedName>
</protein>
<evidence type="ECO:0000313" key="2">
    <source>
        <dbReference type="EMBL" id="GGM30484.1"/>
    </source>
</evidence>
<feature type="region of interest" description="Disordered" evidence="1">
    <location>
        <begin position="1"/>
        <end position="26"/>
    </location>
</feature>
<keyword evidence="3" id="KW-1185">Reference proteome</keyword>
<dbReference type="RefSeq" id="WP_188868517.1">
    <property type="nucleotide sequence ID" value="NZ_BMNW01000018.1"/>
</dbReference>
<proteinExistence type="predicted"/>
<comment type="caution">
    <text evidence="2">The sequence shown here is derived from an EMBL/GenBank/DDBJ whole genome shotgun (WGS) entry which is preliminary data.</text>
</comment>
<feature type="compositionally biased region" description="Polar residues" evidence="1">
    <location>
        <begin position="208"/>
        <end position="222"/>
    </location>
</feature>
<gene>
    <name evidence="2" type="ORF">GCM10009425_46370</name>
</gene>
<feature type="region of interest" description="Disordered" evidence="1">
    <location>
        <begin position="203"/>
        <end position="222"/>
    </location>
</feature>
<sequence>MTRVNNGGNFCGHDPAAPRLDLRSSTDKQRPKILRALQERICRYFSNPACLPSLNAANQSTRQQRSERREACLLALSVILEFLDLSSLRCGVPTSTGFMSLTVEYLCSFTGMSQRRMERALADLKRANIVTVAQPRQLQADGSWRGLAAVKAVSQHLFTAFGLTEWLKHERERATKRLAKKASKAGGTLTQWARTHLVIGGRSDRAANKSSSRPGQTRIDPQTWSKARTELAIALQLKHPDWPATAVNKEADRILTERYGAA</sequence>
<evidence type="ECO:0000313" key="3">
    <source>
        <dbReference type="Proteomes" id="UP000616499"/>
    </source>
</evidence>
<evidence type="ECO:0008006" key="4">
    <source>
        <dbReference type="Google" id="ProtNLM"/>
    </source>
</evidence>
<evidence type="ECO:0000256" key="1">
    <source>
        <dbReference type="SAM" id="MobiDB-lite"/>
    </source>
</evidence>
<reference evidence="3" key="1">
    <citation type="journal article" date="2019" name="Int. J. Syst. Evol. Microbiol.">
        <title>The Global Catalogue of Microorganisms (GCM) 10K type strain sequencing project: providing services to taxonomists for standard genome sequencing and annotation.</title>
        <authorList>
            <consortium name="The Broad Institute Genomics Platform"/>
            <consortium name="The Broad Institute Genome Sequencing Center for Infectious Disease"/>
            <person name="Wu L."/>
            <person name="Ma J."/>
        </authorList>
    </citation>
    <scope>NUCLEOTIDE SEQUENCE [LARGE SCALE GENOMIC DNA]</scope>
    <source>
        <strain evidence="3">JCM 13501</strain>
    </source>
</reference>
<name>A0ABQ2H319_9PSED</name>